<sequence length="151" mass="16240">MHEPWLTVSLLFAALWTLIGAHGTRAALRARRSLNLLGAPGIRTTGEVANAARRVGASYHPPQIRYQAPPVGHPDAPPDRTYRQVPLNPDAPNALHRGTPVILHYDPTDPRRTVVIRTAKAYSPTTNLVWCVGFMVAGVGLGLGVGVCSLL</sequence>
<dbReference type="EMBL" id="JBHYTS010000029">
    <property type="protein sequence ID" value="MFE1752721.1"/>
    <property type="molecule type" value="Genomic_DNA"/>
</dbReference>
<evidence type="ECO:0000256" key="1">
    <source>
        <dbReference type="SAM" id="Phobius"/>
    </source>
</evidence>
<organism evidence="2 3">
    <name type="scientific">Streptomyces anandii</name>
    <dbReference type="NCBI Taxonomy" id="285454"/>
    <lineage>
        <taxon>Bacteria</taxon>
        <taxon>Bacillati</taxon>
        <taxon>Actinomycetota</taxon>
        <taxon>Actinomycetes</taxon>
        <taxon>Kitasatosporales</taxon>
        <taxon>Streptomycetaceae</taxon>
        <taxon>Streptomyces</taxon>
    </lineage>
</organism>
<dbReference type="RefSeq" id="WP_381825502.1">
    <property type="nucleotide sequence ID" value="NZ_JBHYTS010000029.1"/>
</dbReference>
<evidence type="ECO:0000313" key="3">
    <source>
        <dbReference type="Proteomes" id="UP001599756"/>
    </source>
</evidence>
<evidence type="ECO:0000313" key="2">
    <source>
        <dbReference type="EMBL" id="MFE1752721.1"/>
    </source>
</evidence>
<accession>A0ABW6H8R8</accession>
<dbReference type="Proteomes" id="UP001599756">
    <property type="component" value="Unassembled WGS sequence"/>
</dbReference>
<keyword evidence="1" id="KW-0472">Membrane</keyword>
<proteinExistence type="predicted"/>
<reference evidence="2 3" key="1">
    <citation type="submission" date="2024-09" db="EMBL/GenBank/DDBJ databases">
        <title>The Natural Products Discovery Center: Release of the First 8490 Sequenced Strains for Exploring Actinobacteria Biosynthetic Diversity.</title>
        <authorList>
            <person name="Kalkreuter E."/>
            <person name="Kautsar S.A."/>
            <person name="Yang D."/>
            <person name="Bader C.D."/>
            <person name="Teijaro C.N."/>
            <person name="Fluegel L."/>
            <person name="Davis C.M."/>
            <person name="Simpson J.R."/>
            <person name="Lauterbach L."/>
            <person name="Steele A.D."/>
            <person name="Gui C."/>
            <person name="Meng S."/>
            <person name="Li G."/>
            <person name="Viehrig K."/>
            <person name="Ye F."/>
            <person name="Su P."/>
            <person name="Kiefer A.F."/>
            <person name="Nichols A."/>
            <person name="Cepeda A.J."/>
            <person name="Yan W."/>
            <person name="Fan B."/>
            <person name="Jiang Y."/>
            <person name="Adhikari A."/>
            <person name="Zheng C.-J."/>
            <person name="Schuster L."/>
            <person name="Cowan T.M."/>
            <person name="Smanski M.J."/>
            <person name="Chevrette M.G."/>
            <person name="De Carvalho L.P.S."/>
            <person name="Shen B."/>
        </authorList>
    </citation>
    <scope>NUCLEOTIDE SEQUENCE [LARGE SCALE GENOMIC DNA]</scope>
    <source>
        <strain evidence="2 3">NPDC059500</strain>
    </source>
</reference>
<keyword evidence="3" id="KW-1185">Reference proteome</keyword>
<protein>
    <submittedName>
        <fullName evidence="2">DUF3592 domain-containing protein</fullName>
    </submittedName>
</protein>
<keyword evidence="1" id="KW-1133">Transmembrane helix</keyword>
<keyword evidence="1" id="KW-0812">Transmembrane</keyword>
<name>A0ABW6H8R8_9ACTN</name>
<comment type="caution">
    <text evidence="2">The sequence shown here is derived from an EMBL/GenBank/DDBJ whole genome shotgun (WGS) entry which is preliminary data.</text>
</comment>
<gene>
    <name evidence="2" type="ORF">ACFW88_19620</name>
</gene>
<feature type="transmembrane region" description="Helical" evidence="1">
    <location>
        <begin position="127"/>
        <end position="150"/>
    </location>
</feature>